<protein>
    <submittedName>
        <fullName evidence="7">Predicted protein</fullName>
    </submittedName>
</protein>
<dbReference type="AlphaFoldDB" id="D2V9Z2"/>
<dbReference type="GO" id="GO:0005737">
    <property type="term" value="C:cytoplasm"/>
    <property type="evidence" value="ECO:0007669"/>
    <property type="project" value="TreeGrafter"/>
</dbReference>
<reference evidence="7 8" key="1">
    <citation type="journal article" date="2010" name="Cell">
        <title>The genome of Naegleria gruberi illuminates early eukaryotic versatility.</title>
        <authorList>
            <person name="Fritz-Laylin L.K."/>
            <person name="Prochnik S.E."/>
            <person name="Ginger M.L."/>
            <person name="Dacks J.B."/>
            <person name="Carpenter M.L."/>
            <person name="Field M.C."/>
            <person name="Kuo A."/>
            <person name="Paredez A."/>
            <person name="Chapman J."/>
            <person name="Pham J."/>
            <person name="Shu S."/>
            <person name="Neupane R."/>
            <person name="Cipriano M."/>
            <person name="Mancuso J."/>
            <person name="Tu H."/>
            <person name="Salamov A."/>
            <person name="Lindquist E."/>
            <person name="Shapiro H."/>
            <person name="Lucas S."/>
            <person name="Grigoriev I.V."/>
            <person name="Cande W.Z."/>
            <person name="Fulton C."/>
            <person name="Rokhsar D.S."/>
            <person name="Dawson S.C."/>
        </authorList>
    </citation>
    <scope>NUCLEOTIDE SEQUENCE [LARGE SCALE GENOMIC DNA]</scope>
    <source>
        <strain evidence="7 8">NEG-M</strain>
    </source>
</reference>
<dbReference type="GO" id="GO:0046872">
    <property type="term" value="F:metal ion binding"/>
    <property type="evidence" value="ECO:0007669"/>
    <property type="project" value="UniProtKB-KW"/>
</dbReference>
<evidence type="ECO:0000259" key="6">
    <source>
        <dbReference type="PROSITE" id="PS50021"/>
    </source>
</evidence>
<dbReference type="GO" id="GO:0051017">
    <property type="term" value="P:actin filament bundle assembly"/>
    <property type="evidence" value="ECO:0007669"/>
    <property type="project" value="InterPro"/>
</dbReference>
<evidence type="ECO:0000313" key="7">
    <source>
        <dbReference type="EMBL" id="EFC46337.1"/>
    </source>
</evidence>
<feature type="domain" description="Calponin-homology (CH)" evidence="6">
    <location>
        <begin position="277"/>
        <end position="400"/>
    </location>
</feature>
<name>D2V9Z2_NAEGR</name>
<evidence type="ECO:0000256" key="4">
    <source>
        <dbReference type="ARBA" id="ARBA00023203"/>
    </source>
</evidence>
<dbReference type="STRING" id="5762.D2V9Z2"/>
<dbReference type="GO" id="GO:0032432">
    <property type="term" value="C:actin filament bundle"/>
    <property type="evidence" value="ECO:0007669"/>
    <property type="project" value="TreeGrafter"/>
</dbReference>
<dbReference type="InterPro" id="IPR001715">
    <property type="entry name" value="CH_dom"/>
</dbReference>
<organism evidence="8">
    <name type="scientific">Naegleria gruberi</name>
    <name type="common">Amoeba</name>
    <dbReference type="NCBI Taxonomy" id="5762"/>
    <lineage>
        <taxon>Eukaryota</taxon>
        <taxon>Discoba</taxon>
        <taxon>Heterolobosea</taxon>
        <taxon>Tetramitia</taxon>
        <taxon>Eutetramitia</taxon>
        <taxon>Vahlkampfiidae</taxon>
        <taxon>Naegleria</taxon>
    </lineage>
</organism>
<dbReference type="GeneID" id="8859454"/>
<keyword evidence="1" id="KW-0479">Metal-binding</keyword>
<feature type="compositionally biased region" description="Polar residues" evidence="5">
    <location>
        <begin position="1"/>
        <end position="14"/>
    </location>
</feature>
<dbReference type="InterPro" id="IPR039959">
    <property type="entry name" value="Fimbrin/Plastin"/>
</dbReference>
<dbReference type="SUPFAM" id="SSF47576">
    <property type="entry name" value="Calponin-homology domain, CH-domain"/>
    <property type="match status" value="1"/>
</dbReference>
<feature type="domain" description="Calponin-homology (CH)" evidence="6">
    <location>
        <begin position="172"/>
        <end position="275"/>
    </location>
</feature>
<feature type="region of interest" description="Disordered" evidence="5">
    <location>
        <begin position="1"/>
        <end position="23"/>
    </location>
</feature>
<dbReference type="EMBL" id="GG738859">
    <property type="protein sequence ID" value="EFC46337.1"/>
    <property type="molecule type" value="Genomic_DNA"/>
</dbReference>
<dbReference type="FunCoup" id="D2V9Z2">
    <property type="interactions" value="123"/>
</dbReference>
<dbReference type="PANTHER" id="PTHR19961:SF18">
    <property type="entry name" value="FI19014P1"/>
    <property type="match status" value="1"/>
</dbReference>
<dbReference type="Gene3D" id="1.10.418.10">
    <property type="entry name" value="Calponin-like domain"/>
    <property type="match status" value="4"/>
</dbReference>
<dbReference type="FunFam" id="1.10.418.10:FF:000010">
    <property type="entry name" value="Plastin-3 isoform 1"/>
    <property type="match status" value="1"/>
</dbReference>
<dbReference type="eggNOG" id="KOG0046">
    <property type="taxonomic scope" value="Eukaryota"/>
</dbReference>
<feature type="domain" description="Calponin-homology (CH)" evidence="6">
    <location>
        <begin position="412"/>
        <end position="511"/>
    </location>
</feature>
<dbReference type="RefSeq" id="XP_002679081.1">
    <property type="nucleotide sequence ID" value="XM_002679035.1"/>
</dbReference>
<dbReference type="Pfam" id="PF00307">
    <property type="entry name" value="CH"/>
    <property type="match status" value="4"/>
</dbReference>
<dbReference type="CDD" id="cd21220">
    <property type="entry name" value="CH_PLS_FIM_rpt4"/>
    <property type="match status" value="1"/>
</dbReference>
<dbReference type="InParanoid" id="D2V9Z2"/>
<sequence length="514" mass="57259">MSSTQAKLTSRSENTTSVSGVTGTHSFDKAEVESFSEYISNELREDKDVKSKLPIHSEALFDKLKDGIIFCKLINIASPQTIDERVINMKGNLNPWQLNENLELAINSAAGIGCKTVNITRTSIQEGLPHIVLGLLWQVLKRCLTKDISIKHHPELVLLLKEGESLESFIKLPTEEILMRWVNYHMDKSGSSRKITNFSSDVTDSEIYTRLLKQIAPECCTLSPLNESDMEKRADKMLNEAAKIDCRKLVKPLDVVKGNSKLNLAFVANLFNTRPALEAPKDMTDYANLLDLDGEGTREERAFTFWIQSLGVNVANLFDDLRDGRMFAEILEKIKPGCLEGKKIEKYPRNVFQAVGNCNVCVAASEHIGVKVNNISGKDINDGNKKLVLAVVWQLMKISLLDTLKNLGGGKAVSEDDVLKWANKTVGHTTISSFEDSSLTDGVFLINLCHAISPQSCNLEMISDDKEQNAKYAISVARKIGAVVFLLWEDIVEVKKKMILSFVASLMLLSHKKK</sequence>
<keyword evidence="3" id="KW-0106">Calcium</keyword>
<dbReference type="PROSITE" id="PS00020">
    <property type="entry name" value="ACTININ_2"/>
    <property type="match status" value="1"/>
</dbReference>
<dbReference type="FunFam" id="1.10.418.10:FF:000042">
    <property type="entry name" value="Fimbrin, putative"/>
    <property type="match status" value="1"/>
</dbReference>
<evidence type="ECO:0000256" key="3">
    <source>
        <dbReference type="ARBA" id="ARBA00022837"/>
    </source>
</evidence>
<dbReference type="SMART" id="SM00033">
    <property type="entry name" value="CH"/>
    <property type="match status" value="4"/>
</dbReference>
<dbReference type="GO" id="GO:0005884">
    <property type="term" value="C:actin filament"/>
    <property type="evidence" value="ECO:0007669"/>
    <property type="project" value="TreeGrafter"/>
</dbReference>
<keyword evidence="2" id="KW-0677">Repeat</keyword>
<feature type="domain" description="Calponin-homology (CH)" evidence="6">
    <location>
        <begin position="29"/>
        <end position="144"/>
    </location>
</feature>
<evidence type="ECO:0000256" key="1">
    <source>
        <dbReference type="ARBA" id="ARBA00022723"/>
    </source>
</evidence>
<dbReference type="OMA" id="TVNHLYV"/>
<proteinExistence type="predicted"/>
<dbReference type="PROSITE" id="PS50021">
    <property type="entry name" value="CH"/>
    <property type="match status" value="4"/>
</dbReference>
<dbReference type="GO" id="GO:0051015">
    <property type="term" value="F:actin filament binding"/>
    <property type="evidence" value="ECO:0007669"/>
    <property type="project" value="InterPro"/>
</dbReference>
<dbReference type="Proteomes" id="UP000006671">
    <property type="component" value="Unassembled WGS sequence"/>
</dbReference>
<accession>D2V9Z2</accession>
<evidence type="ECO:0000313" key="8">
    <source>
        <dbReference type="Proteomes" id="UP000006671"/>
    </source>
</evidence>
<evidence type="ECO:0000256" key="2">
    <source>
        <dbReference type="ARBA" id="ARBA00022737"/>
    </source>
</evidence>
<dbReference type="VEuPathDB" id="AmoebaDB:NAEGRDRAFT_65679"/>
<keyword evidence="4" id="KW-0009">Actin-binding</keyword>
<keyword evidence="8" id="KW-1185">Reference proteome</keyword>
<dbReference type="OrthoDB" id="431378at2759"/>
<dbReference type="GO" id="GO:0051639">
    <property type="term" value="P:actin filament network formation"/>
    <property type="evidence" value="ECO:0007669"/>
    <property type="project" value="TreeGrafter"/>
</dbReference>
<dbReference type="InterPro" id="IPR036872">
    <property type="entry name" value="CH_dom_sf"/>
</dbReference>
<dbReference type="InterPro" id="IPR001589">
    <property type="entry name" value="Actinin_actin-bd_CS"/>
</dbReference>
<dbReference type="KEGG" id="ngr:NAEGRDRAFT_65679"/>
<evidence type="ECO:0000256" key="5">
    <source>
        <dbReference type="SAM" id="MobiDB-lite"/>
    </source>
</evidence>
<dbReference type="PANTHER" id="PTHR19961">
    <property type="entry name" value="FIMBRIN/PLASTIN"/>
    <property type="match status" value="1"/>
</dbReference>
<gene>
    <name evidence="7" type="ORF">NAEGRDRAFT_65679</name>
</gene>